<proteinExistence type="predicted"/>
<dbReference type="GO" id="GO:0003916">
    <property type="term" value="F:DNA topoisomerase activity"/>
    <property type="evidence" value="ECO:0007669"/>
    <property type="project" value="InterPro"/>
</dbReference>
<evidence type="ECO:0000259" key="1">
    <source>
        <dbReference type="PROSITE" id="PS50965"/>
    </source>
</evidence>
<dbReference type="InterPro" id="IPR013498">
    <property type="entry name" value="Topo_IA_Znf"/>
</dbReference>
<dbReference type="PROSITE" id="PS50965">
    <property type="entry name" value="NERD"/>
    <property type="match status" value="1"/>
</dbReference>
<sequence>MIVFEQFRWDFRSPEERGDAGENIIYKALNKVHGRKALLPNCYIPVGQKGTTEIDMVFLHESGLYVIESKNYSGWIFGNEEQEHWTQCLRGKFHTTQKYSFYNPLRQNETHICALMELLKDDTVPYYSYVVFGNNCELKNIQLTSGKHHVTYALYLRRDIEYNARCTGTQLSDEKMDALYAILVNFTEASGWQKDAHIRDVQAKQYPVVQADGTWTCPRCGGQLVMRVAQRGNHAGQTFWGCSNYPHCHFTYQE</sequence>
<dbReference type="Pfam" id="PF08378">
    <property type="entry name" value="NERD"/>
    <property type="match status" value="1"/>
</dbReference>
<organism evidence="2 3">
    <name type="scientific">Faecalibacterium prausnitzii</name>
    <dbReference type="NCBI Taxonomy" id="853"/>
    <lineage>
        <taxon>Bacteria</taxon>
        <taxon>Bacillati</taxon>
        <taxon>Bacillota</taxon>
        <taxon>Clostridia</taxon>
        <taxon>Eubacteriales</taxon>
        <taxon>Oscillospiraceae</taxon>
        <taxon>Faecalibacterium</taxon>
    </lineage>
</organism>
<dbReference type="GO" id="GO:0006265">
    <property type="term" value="P:DNA topological change"/>
    <property type="evidence" value="ECO:0007669"/>
    <property type="project" value="InterPro"/>
</dbReference>
<name>A0A3E2U043_9FIRM</name>
<dbReference type="GO" id="GO:0003677">
    <property type="term" value="F:DNA binding"/>
    <property type="evidence" value="ECO:0007669"/>
    <property type="project" value="InterPro"/>
</dbReference>
<reference evidence="2 3" key="1">
    <citation type="submission" date="2018-08" db="EMBL/GenBank/DDBJ databases">
        <title>A genome reference for cultivated species of the human gut microbiota.</title>
        <authorList>
            <person name="Zou Y."/>
            <person name="Xue W."/>
            <person name="Luo G."/>
        </authorList>
    </citation>
    <scope>NUCLEOTIDE SEQUENCE [LARGE SCALE GENOMIC DNA]</scope>
    <source>
        <strain evidence="2 3">AF31-14AC</strain>
    </source>
</reference>
<dbReference type="Gene3D" id="3.30.65.10">
    <property type="entry name" value="Bacterial Topoisomerase I, domain 1"/>
    <property type="match status" value="1"/>
</dbReference>
<protein>
    <recommendedName>
        <fullName evidence="1">NERD domain-containing protein</fullName>
    </recommendedName>
</protein>
<dbReference type="Pfam" id="PF01396">
    <property type="entry name" value="Zn_ribbon_Top1"/>
    <property type="match status" value="1"/>
</dbReference>
<accession>A0A3E2U043</accession>
<dbReference type="EMBL" id="QVES01000003">
    <property type="protein sequence ID" value="RGB88342.1"/>
    <property type="molecule type" value="Genomic_DNA"/>
</dbReference>
<comment type="caution">
    <text evidence="2">The sequence shown here is derived from an EMBL/GenBank/DDBJ whole genome shotgun (WGS) entry which is preliminary data.</text>
</comment>
<dbReference type="InterPro" id="IPR011528">
    <property type="entry name" value="NERD"/>
</dbReference>
<dbReference type="AlphaFoldDB" id="A0A3E2U043"/>
<dbReference type="Proteomes" id="UP000260782">
    <property type="component" value="Unassembled WGS sequence"/>
</dbReference>
<evidence type="ECO:0000313" key="3">
    <source>
        <dbReference type="Proteomes" id="UP000260782"/>
    </source>
</evidence>
<feature type="domain" description="NERD" evidence="1">
    <location>
        <begin position="17"/>
        <end position="139"/>
    </location>
</feature>
<evidence type="ECO:0000313" key="2">
    <source>
        <dbReference type="EMBL" id="RGB88342.1"/>
    </source>
</evidence>
<dbReference type="SUPFAM" id="SSF57783">
    <property type="entry name" value="Zinc beta-ribbon"/>
    <property type="match status" value="1"/>
</dbReference>
<gene>
    <name evidence="2" type="ORF">DWZ25_03895</name>
</gene>
<dbReference type="GO" id="GO:0005694">
    <property type="term" value="C:chromosome"/>
    <property type="evidence" value="ECO:0007669"/>
    <property type="project" value="InterPro"/>
</dbReference>